<dbReference type="OrthoDB" id="416253at2759"/>
<dbReference type="EMBL" id="SDIL01000026">
    <property type="protein sequence ID" value="RXK39833.1"/>
    <property type="molecule type" value="Genomic_DNA"/>
</dbReference>
<evidence type="ECO:0000256" key="4">
    <source>
        <dbReference type="PIRSR" id="PIRSR000097-1"/>
    </source>
</evidence>
<evidence type="ECO:0000313" key="9">
    <source>
        <dbReference type="Proteomes" id="UP000289152"/>
    </source>
</evidence>
<dbReference type="Proteomes" id="UP000289152">
    <property type="component" value="Unassembled WGS sequence"/>
</dbReference>
<evidence type="ECO:0000256" key="3">
    <source>
        <dbReference type="ARBA" id="ARBA00023002"/>
    </source>
</evidence>
<reference evidence="8 9" key="1">
    <citation type="submission" date="2016-06" db="EMBL/GenBank/DDBJ databases">
        <title>Evolution of pathogenesis and genome organization in the Tremellales.</title>
        <authorList>
            <person name="Cuomo C."/>
            <person name="Litvintseva A."/>
            <person name="Heitman J."/>
            <person name="Chen Y."/>
            <person name="Sun S."/>
            <person name="Springer D."/>
            <person name="Dromer F."/>
            <person name="Young S."/>
            <person name="Zeng Q."/>
            <person name="Chapman S."/>
            <person name="Gujja S."/>
            <person name="Saif S."/>
            <person name="Birren B."/>
        </authorList>
    </citation>
    <scope>NUCLEOTIDE SEQUENCE [LARGE SCALE GENOMIC DNA]</scope>
    <source>
        <strain evidence="8 9">ATCC 28783</strain>
    </source>
</reference>
<feature type="binding site" evidence="5">
    <location>
        <position position="113"/>
    </location>
    <ligand>
        <name>substrate</name>
    </ligand>
</feature>
<evidence type="ECO:0000259" key="7">
    <source>
        <dbReference type="Pfam" id="PF00248"/>
    </source>
</evidence>
<keyword evidence="2" id="KW-0521">NADP</keyword>
<feature type="active site" description="Proton donor" evidence="4">
    <location>
        <position position="53"/>
    </location>
</feature>
<dbReference type="VEuPathDB" id="FungiDB:TREMEDRAFT_29854"/>
<gene>
    <name evidence="8" type="ORF">M231_02888</name>
</gene>
<name>A0A4Q1BPN0_TREME</name>
<protein>
    <recommendedName>
        <fullName evidence="7">NADP-dependent oxidoreductase domain-containing protein</fullName>
    </recommendedName>
</protein>
<dbReference type="InParanoid" id="A0A4Q1BPN0"/>
<evidence type="ECO:0000256" key="5">
    <source>
        <dbReference type="PIRSR" id="PIRSR000097-2"/>
    </source>
</evidence>
<keyword evidence="9" id="KW-1185">Reference proteome</keyword>
<dbReference type="PANTHER" id="PTHR43827:SF3">
    <property type="entry name" value="NADP-DEPENDENT OXIDOREDUCTASE DOMAIN-CONTAINING PROTEIN"/>
    <property type="match status" value="1"/>
</dbReference>
<dbReference type="PIRSF" id="PIRSF000097">
    <property type="entry name" value="AKR"/>
    <property type="match status" value="1"/>
</dbReference>
<comment type="caution">
    <text evidence="8">The sequence shown here is derived from an EMBL/GenBank/DDBJ whole genome shotgun (WGS) entry which is preliminary data.</text>
</comment>
<dbReference type="SUPFAM" id="SSF51430">
    <property type="entry name" value="NAD(P)-linked oxidoreductase"/>
    <property type="match status" value="1"/>
</dbReference>
<dbReference type="STRING" id="5217.A0A4Q1BPN0"/>
<dbReference type="InterPro" id="IPR036812">
    <property type="entry name" value="NAD(P)_OxRdtase_dom_sf"/>
</dbReference>
<evidence type="ECO:0000256" key="2">
    <source>
        <dbReference type="ARBA" id="ARBA00022857"/>
    </source>
</evidence>
<accession>A0A4Q1BPN0</accession>
<dbReference type="Gene3D" id="3.20.20.100">
    <property type="entry name" value="NADP-dependent oxidoreductase domain"/>
    <property type="match status" value="1"/>
</dbReference>
<dbReference type="InterPro" id="IPR023210">
    <property type="entry name" value="NADP_OxRdtase_dom"/>
</dbReference>
<evidence type="ECO:0000256" key="6">
    <source>
        <dbReference type="PIRSR" id="PIRSR000097-3"/>
    </source>
</evidence>
<feature type="domain" description="NADP-dependent oxidoreductase" evidence="7">
    <location>
        <begin position="19"/>
        <end position="281"/>
    </location>
</feature>
<feature type="site" description="Lowers pKa of active site Tyr" evidence="6">
    <location>
        <position position="78"/>
    </location>
</feature>
<organism evidence="8 9">
    <name type="scientific">Tremella mesenterica</name>
    <name type="common">Jelly fungus</name>
    <dbReference type="NCBI Taxonomy" id="5217"/>
    <lineage>
        <taxon>Eukaryota</taxon>
        <taxon>Fungi</taxon>
        <taxon>Dikarya</taxon>
        <taxon>Basidiomycota</taxon>
        <taxon>Agaricomycotina</taxon>
        <taxon>Tremellomycetes</taxon>
        <taxon>Tremellales</taxon>
        <taxon>Tremellaceae</taxon>
        <taxon>Tremella</taxon>
    </lineage>
</organism>
<dbReference type="PANTHER" id="PTHR43827">
    <property type="entry name" value="2,5-DIKETO-D-GLUCONIC ACID REDUCTASE"/>
    <property type="match status" value="1"/>
</dbReference>
<comment type="similarity">
    <text evidence="1">Belongs to the aldo/keto reductase family.</text>
</comment>
<dbReference type="AlphaFoldDB" id="A0A4Q1BPN0"/>
<evidence type="ECO:0000313" key="8">
    <source>
        <dbReference type="EMBL" id="RXK39833.1"/>
    </source>
</evidence>
<proteinExistence type="inferred from homology"/>
<dbReference type="InterPro" id="IPR020471">
    <property type="entry name" value="AKR"/>
</dbReference>
<dbReference type="GO" id="GO:0016616">
    <property type="term" value="F:oxidoreductase activity, acting on the CH-OH group of donors, NAD or NADP as acceptor"/>
    <property type="evidence" value="ECO:0007669"/>
    <property type="project" value="UniProtKB-ARBA"/>
</dbReference>
<evidence type="ECO:0000256" key="1">
    <source>
        <dbReference type="ARBA" id="ARBA00007905"/>
    </source>
</evidence>
<dbReference type="Pfam" id="PF00248">
    <property type="entry name" value="Aldo_ket_red"/>
    <property type="match status" value="1"/>
</dbReference>
<keyword evidence="3" id="KW-0560">Oxidoreductase</keyword>
<sequence>MPRTITLSDGKKIPAIGWGNGTGGLGKSGQKAVDTGVLALKAGILHIDTAQSYYTEKETAEAIKASGLKREDVFVTTKISVTSNTKTTQEDIKRSVGESLGLLGFIPDLLLIHSPFVPEDGKIGEFWTHLEDLVEDGTLAGCSLGVSNFRPQDIEEVMKVAKIKPVVNQLEYHPYVITHLEPLLEAHEKYGIVIESYGGLSPVLRHPTGGPLKPVLSKIASKLSTESGTTVDETQVLLLWQVCRGIVAVTSSTKAENLAKIAATEKLRDLTEDELAEIEDVGKTVHFRAYKVHMTKDFPEPDLPTGE</sequence>